<dbReference type="PANTHER" id="PTHR19139">
    <property type="entry name" value="AQUAPORIN TRANSPORTER"/>
    <property type="match status" value="1"/>
</dbReference>
<dbReference type="PRINTS" id="PR00783">
    <property type="entry name" value="MINTRINSICP"/>
</dbReference>
<protein>
    <submittedName>
        <fullName evidence="8">Aquaporin</fullName>
    </submittedName>
</protein>
<evidence type="ECO:0000256" key="6">
    <source>
        <dbReference type="RuleBase" id="RU000477"/>
    </source>
</evidence>
<dbReference type="Proteomes" id="UP001500665">
    <property type="component" value="Unassembled WGS sequence"/>
</dbReference>
<reference evidence="8 9" key="1">
    <citation type="journal article" date="2019" name="Int. J. Syst. Evol. Microbiol.">
        <title>The Global Catalogue of Microorganisms (GCM) 10K type strain sequencing project: providing services to taxonomists for standard genome sequencing and annotation.</title>
        <authorList>
            <consortium name="The Broad Institute Genomics Platform"/>
            <consortium name="The Broad Institute Genome Sequencing Center for Infectious Disease"/>
            <person name="Wu L."/>
            <person name="Ma J."/>
        </authorList>
    </citation>
    <scope>NUCLEOTIDE SEQUENCE [LARGE SCALE GENOMIC DNA]</scope>
    <source>
        <strain evidence="8 9">JCM 10696</strain>
    </source>
</reference>
<keyword evidence="5 7" id="KW-0472">Membrane</keyword>
<evidence type="ECO:0000313" key="9">
    <source>
        <dbReference type="Proteomes" id="UP001500665"/>
    </source>
</evidence>
<dbReference type="PANTHER" id="PTHR19139:SF199">
    <property type="entry name" value="MIP17260P"/>
    <property type="match status" value="1"/>
</dbReference>
<comment type="caution">
    <text evidence="8">The sequence shown here is derived from an EMBL/GenBank/DDBJ whole genome shotgun (WGS) entry which is preliminary data.</text>
</comment>
<keyword evidence="3 6" id="KW-0812">Transmembrane</keyword>
<evidence type="ECO:0000256" key="4">
    <source>
        <dbReference type="ARBA" id="ARBA00022989"/>
    </source>
</evidence>
<feature type="transmembrane region" description="Helical" evidence="7">
    <location>
        <begin position="31"/>
        <end position="51"/>
    </location>
</feature>
<proteinExistence type="inferred from homology"/>
<dbReference type="Pfam" id="PF00230">
    <property type="entry name" value="MIP"/>
    <property type="match status" value="1"/>
</dbReference>
<evidence type="ECO:0000256" key="5">
    <source>
        <dbReference type="ARBA" id="ARBA00023136"/>
    </source>
</evidence>
<feature type="transmembrane region" description="Helical" evidence="7">
    <location>
        <begin position="197"/>
        <end position="215"/>
    </location>
</feature>
<keyword evidence="4 7" id="KW-1133">Transmembrane helix</keyword>
<feature type="transmembrane region" description="Helical" evidence="7">
    <location>
        <begin position="7"/>
        <end position="25"/>
    </location>
</feature>
<dbReference type="RefSeq" id="WP_344238604.1">
    <property type="nucleotide sequence ID" value="NZ_BAAAHH010000005.1"/>
</dbReference>
<keyword evidence="6" id="KW-0813">Transport</keyword>
<dbReference type="InterPro" id="IPR023271">
    <property type="entry name" value="Aquaporin-like"/>
</dbReference>
<evidence type="ECO:0000256" key="1">
    <source>
        <dbReference type="ARBA" id="ARBA00004141"/>
    </source>
</evidence>
<evidence type="ECO:0000313" key="8">
    <source>
        <dbReference type="EMBL" id="GAA0944364.1"/>
    </source>
</evidence>
<evidence type="ECO:0000256" key="7">
    <source>
        <dbReference type="SAM" id="Phobius"/>
    </source>
</evidence>
<keyword evidence="9" id="KW-1185">Reference proteome</keyword>
<dbReference type="InterPro" id="IPR000425">
    <property type="entry name" value="MIP"/>
</dbReference>
<dbReference type="Gene3D" id="1.20.1080.10">
    <property type="entry name" value="Glycerol uptake facilitator protein"/>
    <property type="match status" value="1"/>
</dbReference>
<feature type="transmembrane region" description="Helical" evidence="7">
    <location>
        <begin position="120"/>
        <end position="145"/>
    </location>
</feature>
<accession>A0ABN1QM83</accession>
<evidence type="ECO:0000256" key="2">
    <source>
        <dbReference type="ARBA" id="ARBA00006175"/>
    </source>
</evidence>
<feature type="transmembrane region" description="Helical" evidence="7">
    <location>
        <begin position="78"/>
        <end position="100"/>
    </location>
</feature>
<dbReference type="InterPro" id="IPR034294">
    <property type="entry name" value="Aquaporin_transptr"/>
</dbReference>
<gene>
    <name evidence="8" type="ORF">GCM10009550_17250</name>
</gene>
<sequence>MRADRYVAEFLGTAVLVFIAVGSAVLGLPEIGAVGVAFAFGLVLLGLVYAIGPVSGCHVNPAVTAGAWIMRQISSTDAICYIVAQVLGGIAGAAVIKLVASVGEVKTTVDGANAYGPGEGINGAGTFILEVVLTFVFVFVVLLVVRRKAAATAAGLAIGFALTVVHLVGIPLDGTSVNPARSIGPALFAGAKAISQLWMFILAPLVGGVLAALVAQALRDAPEDTEVEKRRIGAPRTDG</sequence>
<dbReference type="EMBL" id="BAAAHH010000005">
    <property type="protein sequence ID" value="GAA0944364.1"/>
    <property type="molecule type" value="Genomic_DNA"/>
</dbReference>
<comment type="subcellular location">
    <subcellularLocation>
        <location evidence="1">Membrane</location>
        <topology evidence="1">Multi-pass membrane protein</topology>
    </subcellularLocation>
</comment>
<feature type="transmembrane region" description="Helical" evidence="7">
    <location>
        <begin position="152"/>
        <end position="172"/>
    </location>
</feature>
<organism evidence="8 9">
    <name type="scientific">Actinocorallia libanotica</name>
    <dbReference type="NCBI Taxonomy" id="46162"/>
    <lineage>
        <taxon>Bacteria</taxon>
        <taxon>Bacillati</taxon>
        <taxon>Actinomycetota</taxon>
        <taxon>Actinomycetes</taxon>
        <taxon>Streptosporangiales</taxon>
        <taxon>Thermomonosporaceae</taxon>
        <taxon>Actinocorallia</taxon>
    </lineage>
</organism>
<dbReference type="SUPFAM" id="SSF81338">
    <property type="entry name" value="Aquaporin-like"/>
    <property type="match status" value="1"/>
</dbReference>
<name>A0ABN1QM83_9ACTN</name>
<evidence type="ECO:0000256" key="3">
    <source>
        <dbReference type="ARBA" id="ARBA00022692"/>
    </source>
</evidence>
<comment type="similarity">
    <text evidence="2 6">Belongs to the MIP/aquaporin (TC 1.A.8) family.</text>
</comment>